<dbReference type="PANTHER" id="PTHR42921:SF1">
    <property type="entry name" value="ACETOACETYL-COA SYNTHETASE"/>
    <property type="match status" value="1"/>
</dbReference>
<reference evidence="7 8" key="1">
    <citation type="journal article" date="2019" name="Nat. Ecol. Evol.">
        <title>Megaphylogeny resolves global patterns of mushroom evolution.</title>
        <authorList>
            <person name="Varga T."/>
            <person name="Krizsan K."/>
            <person name="Foldi C."/>
            <person name="Dima B."/>
            <person name="Sanchez-Garcia M."/>
            <person name="Sanchez-Ramirez S."/>
            <person name="Szollosi G.J."/>
            <person name="Szarkandi J.G."/>
            <person name="Papp V."/>
            <person name="Albert L."/>
            <person name="Andreopoulos W."/>
            <person name="Angelini C."/>
            <person name="Antonin V."/>
            <person name="Barry K.W."/>
            <person name="Bougher N.L."/>
            <person name="Buchanan P."/>
            <person name="Buyck B."/>
            <person name="Bense V."/>
            <person name="Catcheside P."/>
            <person name="Chovatia M."/>
            <person name="Cooper J."/>
            <person name="Damon W."/>
            <person name="Desjardin D."/>
            <person name="Finy P."/>
            <person name="Geml J."/>
            <person name="Haridas S."/>
            <person name="Hughes K."/>
            <person name="Justo A."/>
            <person name="Karasinski D."/>
            <person name="Kautmanova I."/>
            <person name="Kiss B."/>
            <person name="Kocsube S."/>
            <person name="Kotiranta H."/>
            <person name="LaButti K.M."/>
            <person name="Lechner B.E."/>
            <person name="Liimatainen K."/>
            <person name="Lipzen A."/>
            <person name="Lukacs Z."/>
            <person name="Mihaltcheva S."/>
            <person name="Morgado L.N."/>
            <person name="Niskanen T."/>
            <person name="Noordeloos M.E."/>
            <person name="Ohm R.A."/>
            <person name="Ortiz-Santana B."/>
            <person name="Ovrebo C."/>
            <person name="Racz N."/>
            <person name="Riley R."/>
            <person name="Savchenko A."/>
            <person name="Shiryaev A."/>
            <person name="Soop K."/>
            <person name="Spirin V."/>
            <person name="Szebenyi C."/>
            <person name="Tomsovsky M."/>
            <person name="Tulloss R.E."/>
            <person name="Uehling J."/>
            <person name="Grigoriev I.V."/>
            <person name="Vagvolgyi C."/>
            <person name="Papp T."/>
            <person name="Martin F.M."/>
            <person name="Miettinen O."/>
            <person name="Hibbett D.S."/>
            <person name="Nagy L.G."/>
        </authorList>
    </citation>
    <scope>NUCLEOTIDE SEQUENCE [LARGE SCALE GENOMIC DNA]</scope>
    <source>
        <strain evidence="7 8">FP101781</strain>
    </source>
</reference>
<dbReference type="Proteomes" id="UP000298030">
    <property type="component" value="Unassembled WGS sequence"/>
</dbReference>
<dbReference type="InterPro" id="IPR000873">
    <property type="entry name" value="AMP-dep_synth/lig_dom"/>
</dbReference>
<dbReference type="GO" id="GO:0030729">
    <property type="term" value="F:acetoacetate-CoA ligase activity"/>
    <property type="evidence" value="ECO:0007669"/>
    <property type="project" value="InterPro"/>
</dbReference>
<dbReference type="InterPro" id="IPR005914">
    <property type="entry name" value="Acac_CoA_synth"/>
</dbReference>
<proteinExistence type="inferred from homology"/>
<dbReference type="InterPro" id="IPR042099">
    <property type="entry name" value="ANL_N_sf"/>
</dbReference>
<evidence type="ECO:0000256" key="4">
    <source>
        <dbReference type="ARBA" id="ARBA00022840"/>
    </source>
</evidence>
<dbReference type="GO" id="GO:0005524">
    <property type="term" value="F:ATP binding"/>
    <property type="evidence" value="ECO:0007669"/>
    <property type="project" value="UniProtKB-KW"/>
</dbReference>
<dbReference type="Pfam" id="PF00501">
    <property type="entry name" value="AMP-binding"/>
    <property type="match status" value="1"/>
</dbReference>
<dbReference type="OrthoDB" id="10253869at2759"/>
<dbReference type="Gene3D" id="3.40.50.12780">
    <property type="entry name" value="N-terminal domain of ligase-like"/>
    <property type="match status" value="1"/>
</dbReference>
<dbReference type="GO" id="GO:0006629">
    <property type="term" value="P:lipid metabolic process"/>
    <property type="evidence" value="ECO:0007669"/>
    <property type="project" value="InterPro"/>
</dbReference>
<evidence type="ECO:0000313" key="8">
    <source>
        <dbReference type="Proteomes" id="UP000298030"/>
    </source>
</evidence>
<feature type="domain" description="Acetyl-coenzyme A synthetase N-terminal" evidence="6">
    <location>
        <begin position="41"/>
        <end position="98"/>
    </location>
</feature>
<keyword evidence="3" id="KW-0547">Nucleotide-binding</keyword>
<evidence type="ECO:0000256" key="3">
    <source>
        <dbReference type="ARBA" id="ARBA00022741"/>
    </source>
</evidence>
<dbReference type="EMBL" id="QPFP01000003">
    <property type="protein sequence ID" value="TEB38279.1"/>
    <property type="molecule type" value="Genomic_DNA"/>
</dbReference>
<gene>
    <name evidence="7" type="ORF">FA13DRAFT_1620745</name>
</gene>
<dbReference type="NCBIfam" id="TIGR01217">
    <property type="entry name" value="ac_ac_CoA_syn"/>
    <property type="match status" value="1"/>
</dbReference>
<keyword evidence="2" id="KW-0436">Ligase</keyword>
<evidence type="ECO:0000313" key="7">
    <source>
        <dbReference type="EMBL" id="TEB38279.1"/>
    </source>
</evidence>
<feature type="domain" description="AMP-dependent synthetase/ligase" evidence="5">
    <location>
        <begin position="102"/>
        <end position="496"/>
    </location>
</feature>
<evidence type="ECO:0000256" key="2">
    <source>
        <dbReference type="ARBA" id="ARBA00022598"/>
    </source>
</evidence>
<sequence>MEHDYTAQSRLLWTPPQPDHSSVEVLRRDINRKHGLHLKDYHDLHRYSVEDYTFWLDVWNHLRVISSVPPDPNRILEDGPFPEVPNWFPGARLNYAENILHRKDDSIAIVAAGEDGIVTNYTFRELYHLVQELAGALRANGLQVGDRVAAIVTNSINAVAIALAVASIGGVFSSTATDMGAQQGILDRYTQIQPKFIFAETEASYSGKLVDLLPKVRKVVSELKSQGLQKAILLPSRGRRSPAYHPCYYLTYSPSSATLSTFLKTGVNSPLAFEQLPFSQPLFILYSSGTSGKPKCIVHTAGAMLVQTWKGLKLEMNLGPDDTYFQYTTTGWMMWTFMLSGLACGSRLVLYDGSPFYPNVETYLKFVDQQGVTVLGTSPRFLSEVHGEGLDPLKLGSFKSLRVIMSTGAVLTPPMFEWTQTAFGGNSHLVSTSGGTDVCTSCALHHPYHIESVMMAPLPEIQCKSLGMKVEVFDPVGNNIEHTGQPGELVCTRPHISLPLGFWGDNSGERFRDAYFNMYPGVWRQGDFIVVNPKTKGLMILGRSDGVLNPSGVRFGSGEIYTVLEQFTKHLDDSLCVGQRRAHDKDERVLLFLKMRPGHKLTTELLAQIRASIRKNLSARHVPAYIFEIAEIPYTVNGKKIEIAVKQIVSGSNLKPSGTVANPESLNLYYKYRDIERVLGVDKARL</sequence>
<protein>
    <submittedName>
        <fullName evidence="7">Acetoacetyl-CoA synthetase</fullName>
    </submittedName>
</protein>
<evidence type="ECO:0000259" key="5">
    <source>
        <dbReference type="Pfam" id="PF00501"/>
    </source>
</evidence>
<dbReference type="InterPro" id="IPR045851">
    <property type="entry name" value="AMP-bd_C_sf"/>
</dbReference>
<evidence type="ECO:0000256" key="1">
    <source>
        <dbReference type="ARBA" id="ARBA00006432"/>
    </source>
</evidence>
<keyword evidence="4" id="KW-0067">ATP-binding</keyword>
<dbReference type="Pfam" id="PF16177">
    <property type="entry name" value="ACAS_N"/>
    <property type="match status" value="1"/>
</dbReference>
<keyword evidence="8" id="KW-1185">Reference proteome</keyword>
<dbReference type="InterPro" id="IPR020845">
    <property type="entry name" value="AMP-binding_CS"/>
</dbReference>
<dbReference type="Gene3D" id="3.30.300.30">
    <property type="match status" value="1"/>
</dbReference>
<dbReference type="AlphaFoldDB" id="A0A4Y7TXI7"/>
<dbReference type="InterPro" id="IPR032387">
    <property type="entry name" value="ACAS_N"/>
</dbReference>
<dbReference type="PANTHER" id="PTHR42921">
    <property type="entry name" value="ACETOACETYL-COA SYNTHETASE"/>
    <property type="match status" value="1"/>
</dbReference>
<accession>A0A4Y7TXI7</accession>
<organism evidence="7 8">
    <name type="scientific">Coprinellus micaceus</name>
    <name type="common">Glistening ink-cap mushroom</name>
    <name type="synonym">Coprinus micaceus</name>
    <dbReference type="NCBI Taxonomy" id="71717"/>
    <lineage>
        <taxon>Eukaryota</taxon>
        <taxon>Fungi</taxon>
        <taxon>Dikarya</taxon>
        <taxon>Basidiomycota</taxon>
        <taxon>Agaricomycotina</taxon>
        <taxon>Agaricomycetes</taxon>
        <taxon>Agaricomycetidae</taxon>
        <taxon>Agaricales</taxon>
        <taxon>Agaricineae</taxon>
        <taxon>Psathyrellaceae</taxon>
        <taxon>Coprinellus</taxon>
    </lineage>
</organism>
<dbReference type="NCBIfam" id="NF002937">
    <property type="entry name" value="PRK03584.1"/>
    <property type="match status" value="1"/>
</dbReference>
<dbReference type="STRING" id="71717.A0A4Y7TXI7"/>
<comment type="caution">
    <text evidence="7">The sequence shown here is derived from an EMBL/GenBank/DDBJ whole genome shotgun (WGS) entry which is preliminary data.</text>
</comment>
<dbReference type="PROSITE" id="PS00455">
    <property type="entry name" value="AMP_BINDING"/>
    <property type="match status" value="1"/>
</dbReference>
<name>A0A4Y7TXI7_COPMI</name>
<evidence type="ECO:0000259" key="6">
    <source>
        <dbReference type="Pfam" id="PF16177"/>
    </source>
</evidence>
<comment type="similarity">
    <text evidence="1">Belongs to the ATP-dependent AMP-binding enzyme family.</text>
</comment>
<dbReference type="SUPFAM" id="SSF56801">
    <property type="entry name" value="Acetyl-CoA synthetase-like"/>
    <property type="match status" value="1"/>
</dbReference>